<feature type="domain" description="Methyltransferase" evidence="1">
    <location>
        <begin position="77"/>
        <end position="201"/>
    </location>
</feature>
<dbReference type="EMBL" id="QBKT01000001">
    <property type="protein sequence ID" value="PTX63887.1"/>
    <property type="molecule type" value="Genomic_DNA"/>
</dbReference>
<evidence type="ECO:0000259" key="1">
    <source>
        <dbReference type="Pfam" id="PF13847"/>
    </source>
</evidence>
<sequence length="250" mass="29493">MNLDFSRITQQEGVYYLTPEDAGFSKHYLAVREKENRILTDADIRKLPFLNRDEWPYRVKSTERFIKYIAIKKRPQTILTIGCGNGWFSNKIAEVSSENNVIGLDVNREELEQAARVFRKENLYFMYADIFKVSKKCETLFDIITLNGAIQYFEDFEELITLLQSFLTENGEIHIIDSPFYKTNEIAAAKQRTKAYYKDLGVPEMTAHYHHHDEKLVANFEVLYQCKRNIIHKILGKKDSPFSWYRYIKS</sequence>
<evidence type="ECO:0000313" key="3">
    <source>
        <dbReference type="Proteomes" id="UP000244090"/>
    </source>
</evidence>
<dbReference type="OrthoDB" id="9789123at2"/>
<dbReference type="GO" id="GO:0032259">
    <property type="term" value="P:methylation"/>
    <property type="evidence" value="ECO:0007669"/>
    <property type="project" value="UniProtKB-KW"/>
</dbReference>
<dbReference type="InterPro" id="IPR025714">
    <property type="entry name" value="Methyltranfer_dom"/>
</dbReference>
<keyword evidence="3" id="KW-1185">Reference proteome</keyword>
<dbReference type="Gene3D" id="3.40.50.150">
    <property type="entry name" value="Vaccinia Virus protein VP39"/>
    <property type="match status" value="1"/>
</dbReference>
<reference evidence="2 3" key="1">
    <citation type="submission" date="2018-04" db="EMBL/GenBank/DDBJ databases">
        <title>Genomic Encyclopedia of Archaeal and Bacterial Type Strains, Phase II (KMG-II): from individual species to whole genera.</title>
        <authorList>
            <person name="Goeker M."/>
        </authorList>
    </citation>
    <scope>NUCLEOTIDE SEQUENCE [LARGE SCALE GENOMIC DNA]</scope>
    <source>
        <strain evidence="2 3">DSM 25731</strain>
    </source>
</reference>
<dbReference type="CDD" id="cd02440">
    <property type="entry name" value="AdoMet_MTases"/>
    <property type="match status" value="1"/>
</dbReference>
<dbReference type="PANTHER" id="PTHR43861">
    <property type="entry name" value="TRANS-ACONITATE 2-METHYLTRANSFERASE-RELATED"/>
    <property type="match status" value="1"/>
</dbReference>
<accession>A0A2T6C6H4</accession>
<dbReference type="GO" id="GO:0008168">
    <property type="term" value="F:methyltransferase activity"/>
    <property type="evidence" value="ECO:0007669"/>
    <property type="project" value="UniProtKB-KW"/>
</dbReference>
<dbReference type="AlphaFoldDB" id="A0A2T6C6H4"/>
<evidence type="ECO:0000313" key="2">
    <source>
        <dbReference type="EMBL" id="PTX63887.1"/>
    </source>
</evidence>
<gene>
    <name evidence="2" type="ORF">C8N46_101496</name>
</gene>
<organism evidence="2 3">
    <name type="scientific">Kordia periserrulae</name>
    <dbReference type="NCBI Taxonomy" id="701523"/>
    <lineage>
        <taxon>Bacteria</taxon>
        <taxon>Pseudomonadati</taxon>
        <taxon>Bacteroidota</taxon>
        <taxon>Flavobacteriia</taxon>
        <taxon>Flavobacteriales</taxon>
        <taxon>Flavobacteriaceae</taxon>
        <taxon>Kordia</taxon>
    </lineage>
</organism>
<dbReference type="InterPro" id="IPR029063">
    <property type="entry name" value="SAM-dependent_MTases_sf"/>
</dbReference>
<dbReference type="RefSeq" id="WP_108113249.1">
    <property type="nucleotide sequence ID" value="NZ_QBKT01000001.1"/>
</dbReference>
<name>A0A2T6C6H4_9FLAO</name>
<proteinExistence type="predicted"/>
<dbReference type="Pfam" id="PF13847">
    <property type="entry name" value="Methyltransf_31"/>
    <property type="match status" value="1"/>
</dbReference>
<protein>
    <submittedName>
        <fullName evidence="2">Methyltransferase family protein</fullName>
    </submittedName>
</protein>
<dbReference type="Proteomes" id="UP000244090">
    <property type="component" value="Unassembled WGS sequence"/>
</dbReference>
<dbReference type="SUPFAM" id="SSF53335">
    <property type="entry name" value="S-adenosyl-L-methionine-dependent methyltransferases"/>
    <property type="match status" value="1"/>
</dbReference>
<keyword evidence="2" id="KW-0489">Methyltransferase</keyword>
<keyword evidence="2" id="KW-0808">Transferase</keyword>
<comment type="caution">
    <text evidence="2">The sequence shown here is derived from an EMBL/GenBank/DDBJ whole genome shotgun (WGS) entry which is preliminary data.</text>
</comment>
<dbReference type="PANTHER" id="PTHR43861:SF1">
    <property type="entry name" value="TRANS-ACONITATE 2-METHYLTRANSFERASE"/>
    <property type="match status" value="1"/>
</dbReference>